<reference evidence="1" key="1">
    <citation type="journal article" date="2014" name="Front. Microbiol.">
        <title>High frequency of phylogenetically diverse reductive dehalogenase-homologous genes in deep subseafloor sedimentary metagenomes.</title>
        <authorList>
            <person name="Kawai M."/>
            <person name="Futagami T."/>
            <person name="Toyoda A."/>
            <person name="Takaki Y."/>
            <person name="Nishi S."/>
            <person name="Hori S."/>
            <person name="Arai W."/>
            <person name="Tsubouchi T."/>
            <person name="Morono Y."/>
            <person name="Uchiyama I."/>
            <person name="Ito T."/>
            <person name="Fujiyama A."/>
            <person name="Inagaki F."/>
            <person name="Takami H."/>
        </authorList>
    </citation>
    <scope>NUCLEOTIDE SEQUENCE</scope>
    <source>
        <strain evidence="1">Expedition CK06-06</strain>
    </source>
</reference>
<comment type="caution">
    <text evidence="1">The sequence shown here is derived from an EMBL/GenBank/DDBJ whole genome shotgun (WGS) entry which is preliminary data.</text>
</comment>
<accession>X1DWG5</accession>
<sequence>MADHTFNFGPWLSRLGLKGGKLPDIMPVVQPVQVVGDASLLVPTLLPPTACYGRLVGGVASNYAALQIRSLAPGGTLLRRVAITIQANLLTAWTVRSVAATFAASTTLTAANMGPEPVVSEVKAGT</sequence>
<evidence type="ECO:0000313" key="1">
    <source>
        <dbReference type="EMBL" id="GAH09289.1"/>
    </source>
</evidence>
<dbReference type="EMBL" id="BART01030970">
    <property type="protein sequence ID" value="GAH09289.1"/>
    <property type="molecule type" value="Genomic_DNA"/>
</dbReference>
<dbReference type="AlphaFoldDB" id="X1DWG5"/>
<feature type="non-terminal residue" evidence="1">
    <location>
        <position position="126"/>
    </location>
</feature>
<gene>
    <name evidence="1" type="ORF">S01H4_53917</name>
</gene>
<proteinExistence type="predicted"/>
<protein>
    <submittedName>
        <fullName evidence="1">Uncharacterized protein</fullName>
    </submittedName>
</protein>
<name>X1DWG5_9ZZZZ</name>
<organism evidence="1">
    <name type="scientific">marine sediment metagenome</name>
    <dbReference type="NCBI Taxonomy" id="412755"/>
    <lineage>
        <taxon>unclassified sequences</taxon>
        <taxon>metagenomes</taxon>
        <taxon>ecological metagenomes</taxon>
    </lineage>
</organism>